<feature type="transmembrane region" description="Helical" evidence="1">
    <location>
        <begin position="31"/>
        <end position="52"/>
    </location>
</feature>
<evidence type="ECO:0000313" key="2">
    <source>
        <dbReference type="EMBL" id="ENX21647.1"/>
    </source>
</evidence>
<gene>
    <name evidence="2" type="ORF">F892_00885</name>
</gene>
<evidence type="ECO:0000313" key="3">
    <source>
        <dbReference type="Proteomes" id="UP000013173"/>
    </source>
</evidence>
<reference evidence="2 3" key="1">
    <citation type="submission" date="2013-02" db="EMBL/GenBank/DDBJ databases">
        <title>The Genome Sequence of Acinetobacter sp. NIPH 2168.</title>
        <authorList>
            <consortium name="The Broad Institute Genome Sequencing Platform"/>
            <consortium name="The Broad Institute Genome Sequencing Center for Infectious Disease"/>
            <person name="Cerqueira G."/>
            <person name="Feldgarden M."/>
            <person name="Courvalin P."/>
            <person name="Perichon B."/>
            <person name="Grillot-Courvalin C."/>
            <person name="Clermont D."/>
            <person name="Rocha E."/>
            <person name="Yoon E.-J."/>
            <person name="Nemec A."/>
            <person name="Walker B."/>
            <person name="Young S.K."/>
            <person name="Zeng Q."/>
            <person name="Gargeya S."/>
            <person name="Fitzgerald M."/>
            <person name="Haas B."/>
            <person name="Abouelleil A."/>
            <person name="Alvarado L."/>
            <person name="Arachchi H.M."/>
            <person name="Berlin A.M."/>
            <person name="Chapman S.B."/>
            <person name="Dewar J."/>
            <person name="Goldberg J."/>
            <person name="Griggs A."/>
            <person name="Gujja S."/>
            <person name="Hansen M."/>
            <person name="Howarth C."/>
            <person name="Imamovic A."/>
            <person name="Larimer J."/>
            <person name="McCowan C."/>
            <person name="Murphy C."/>
            <person name="Neiman D."/>
            <person name="Pearson M."/>
            <person name="Priest M."/>
            <person name="Roberts A."/>
            <person name="Saif S."/>
            <person name="Shea T."/>
            <person name="Sisk P."/>
            <person name="Sykes S."/>
            <person name="Wortman J."/>
            <person name="Nusbaum C."/>
            <person name="Birren B."/>
        </authorList>
    </citation>
    <scope>NUCLEOTIDE SEQUENCE [LARGE SCALE GENOMIC DNA]</scope>
    <source>
        <strain evidence="2 3">NIPH 2168</strain>
    </source>
</reference>
<dbReference type="Proteomes" id="UP000013173">
    <property type="component" value="Unassembled WGS sequence"/>
</dbReference>
<keyword evidence="3" id="KW-1185">Reference proteome</keyword>
<dbReference type="AlphaFoldDB" id="N9Q3U2"/>
<keyword evidence="1" id="KW-1133">Transmembrane helix</keyword>
<comment type="caution">
    <text evidence="2">The sequence shown here is derived from an EMBL/GenBank/DDBJ whole genome shotgun (WGS) entry which is preliminary data.</text>
</comment>
<protein>
    <submittedName>
        <fullName evidence="2">Uncharacterized protein</fullName>
    </submittedName>
</protein>
<accession>N9Q3U2</accession>
<dbReference type="EMBL" id="APRW01000009">
    <property type="protein sequence ID" value="ENX21647.1"/>
    <property type="molecule type" value="Genomic_DNA"/>
</dbReference>
<name>N9Q3U2_9GAMM</name>
<keyword evidence="1" id="KW-0472">Membrane</keyword>
<dbReference type="PATRIC" id="fig|1217706.3.peg.841"/>
<sequence length="59" mass="6517">MILINVKGYTFWGHSGVLQHSNQEVVDMSVLLFPVVAFGLAVVVGRIGTVMFREQEPQA</sequence>
<organism evidence="2 3">
    <name type="scientific">Acinetobacter vivianii</name>
    <dbReference type="NCBI Taxonomy" id="1776742"/>
    <lineage>
        <taxon>Bacteria</taxon>
        <taxon>Pseudomonadati</taxon>
        <taxon>Pseudomonadota</taxon>
        <taxon>Gammaproteobacteria</taxon>
        <taxon>Moraxellales</taxon>
        <taxon>Moraxellaceae</taxon>
        <taxon>Acinetobacter</taxon>
    </lineage>
</organism>
<proteinExistence type="predicted"/>
<keyword evidence="1" id="KW-0812">Transmembrane</keyword>
<evidence type="ECO:0000256" key="1">
    <source>
        <dbReference type="SAM" id="Phobius"/>
    </source>
</evidence>
<dbReference type="HOGENOM" id="CLU_2949695_0_0_6"/>